<dbReference type="Gene3D" id="1.10.287.110">
    <property type="entry name" value="DnaJ domain"/>
    <property type="match status" value="1"/>
</dbReference>
<dbReference type="EMBL" id="KV429032">
    <property type="protein sequence ID" value="KZT74882.1"/>
    <property type="molecule type" value="Genomic_DNA"/>
</dbReference>
<evidence type="ECO:0000259" key="9">
    <source>
        <dbReference type="PROSITE" id="PS50076"/>
    </source>
</evidence>
<dbReference type="GO" id="GO:0031072">
    <property type="term" value="F:heat shock protein binding"/>
    <property type="evidence" value="ECO:0007669"/>
    <property type="project" value="InterPro"/>
</dbReference>
<organism evidence="11 12">
    <name type="scientific">Daedalea quercina L-15889</name>
    <dbReference type="NCBI Taxonomy" id="1314783"/>
    <lineage>
        <taxon>Eukaryota</taxon>
        <taxon>Fungi</taxon>
        <taxon>Dikarya</taxon>
        <taxon>Basidiomycota</taxon>
        <taxon>Agaricomycotina</taxon>
        <taxon>Agaricomycetes</taxon>
        <taxon>Polyporales</taxon>
        <taxon>Fomitopsis</taxon>
    </lineage>
</organism>
<evidence type="ECO:0000313" key="12">
    <source>
        <dbReference type="Proteomes" id="UP000076727"/>
    </source>
</evidence>
<dbReference type="Proteomes" id="UP000076727">
    <property type="component" value="Unassembled WGS sequence"/>
</dbReference>
<dbReference type="CDD" id="cd10719">
    <property type="entry name" value="DnaJ_zf"/>
    <property type="match status" value="1"/>
</dbReference>
<dbReference type="PROSITE" id="PS00636">
    <property type="entry name" value="DNAJ_1"/>
    <property type="match status" value="1"/>
</dbReference>
<name>A0A165UGN6_9APHY</name>
<evidence type="ECO:0000256" key="7">
    <source>
        <dbReference type="PROSITE-ProRule" id="PRU00546"/>
    </source>
</evidence>
<feature type="compositionally biased region" description="Basic and acidic residues" evidence="8">
    <location>
        <begin position="489"/>
        <end position="508"/>
    </location>
</feature>
<dbReference type="SUPFAM" id="SSF57938">
    <property type="entry name" value="DnaJ/Hsp40 cysteine-rich domain"/>
    <property type="match status" value="1"/>
</dbReference>
<dbReference type="SMART" id="SM00271">
    <property type="entry name" value="DnaJ"/>
    <property type="match status" value="1"/>
</dbReference>
<dbReference type="STRING" id="1314783.A0A165UGN6"/>
<feature type="region of interest" description="Disordered" evidence="8">
    <location>
        <begin position="443"/>
        <end position="508"/>
    </location>
</feature>
<dbReference type="OrthoDB" id="10256793at2759"/>
<dbReference type="Gene3D" id="2.10.230.10">
    <property type="entry name" value="Heat shock protein DnaJ, cysteine-rich domain"/>
    <property type="match status" value="1"/>
</dbReference>
<dbReference type="PROSITE" id="PS51188">
    <property type="entry name" value="ZF_CR"/>
    <property type="match status" value="1"/>
</dbReference>
<keyword evidence="12" id="KW-1185">Reference proteome</keyword>
<dbReference type="PANTHER" id="PTHR43096">
    <property type="entry name" value="DNAJ HOMOLOG 1, MITOCHONDRIAL-RELATED"/>
    <property type="match status" value="1"/>
</dbReference>
<evidence type="ECO:0000256" key="3">
    <source>
        <dbReference type="ARBA" id="ARBA00022771"/>
    </source>
</evidence>
<dbReference type="GO" id="GO:0042026">
    <property type="term" value="P:protein refolding"/>
    <property type="evidence" value="ECO:0007669"/>
    <property type="project" value="TreeGrafter"/>
</dbReference>
<dbReference type="InterPro" id="IPR001305">
    <property type="entry name" value="HSP_DnaJ_Cys-rich_dom"/>
</dbReference>
<dbReference type="SUPFAM" id="SSF49493">
    <property type="entry name" value="HSP40/DnaJ peptide-binding domain"/>
    <property type="match status" value="2"/>
</dbReference>
<dbReference type="CDD" id="cd06257">
    <property type="entry name" value="DnaJ"/>
    <property type="match status" value="1"/>
</dbReference>
<sequence length="508" mass="53946">MPPRLSPARVHSFVSIYSCPYSPLGASSSRVYSTCLNSHRQRTCGHSKRTSLQLPGPSNRLGKQRAFHASSVRSAPKDPYQVLGVKKDASPAEIKKVYFSLARKYHPDTNPDKNAQEKFVEIQEAYDILKDEKKRAAYDKYGSASQQPGFDPNAFANASGGFEGFSQFGGFGGFSSRRGGGLGDIFEQLFNTSGGPFTGGRAAAHDVEGNDITASVGVSFMEACKGTARNVEITPVVNCSSCSGTGLKPGAKRSTCATCGGTGEQSYVVSNGFHMSTTCNQCHGTGTVVPRGSQCGTCGGVGQVRMKKTVKVDVPAGVDDGMTIRVPSAGDAPVSGKGRAGDLLVRVRVSPSKVFQRQGANLHHEARIPLHTALLGGRVRVPTLDGDVDVRVPSGTQYGEEMVLKGRGVSSVISGTKGDLFVRFAVQLPRSLTPRQREILQLYADETEGRSNTSKARPHASTSTSTEPASPSGDKKSAETSSENVASEDNGKTAEDDREDQQRKRATA</sequence>
<dbReference type="PRINTS" id="PR00625">
    <property type="entry name" value="JDOMAIN"/>
</dbReference>
<keyword evidence="5" id="KW-0143">Chaperone</keyword>
<dbReference type="PANTHER" id="PTHR43096:SF52">
    <property type="entry name" value="DNAJ HOMOLOG 1, MITOCHONDRIAL-RELATED"/>
    <property type="match status" value="1"/>
</dbReference>
<dbReference type="SUPFAM" id="SSF46565">
    <property type="entry name" value="Chaperone J-domain"/>
    <property type="match status" value="1"/>
</dbReference>
<evidence type="ECO:0000256" key="8">
    <source>
        <dbReference type="SAM" id="MobiDB-lite"/>
    </source>
</evidence>
<dbReference type="HAMAP" id="MF_01152">
    <property type="entry name" value="DnaJ"/>
    <property type="match status" value="1"/>
</dbReference>
<dbReference type="InterPro" id="IPR018253">
    <property type="entry name" value="DnaJ_domain_CS"/>
</dbReference>
<dbReference type="CDD" id="cd10747">
    <property type="entry name" value="DnaJ_C"/>
    <property type="match status" value="1"/>
</dbReference>
<evidence type="ECO:0000313" key="11">
    <source>
        <dbReference type="EMBL" id="KZT74882.1"/>
    </source>
</evidence>
<dbReference type="FunFam" id="2.10.230.10:FF:000001">
    <property type="entry name" value="DnaJ subfamily A member 2"/>
    <property type="match status" value="1"/>
</dbReference>
<evidence type="ECO:0000256" key="6">
    <source>
        <dbReference type="ARBA" id="ARBA00072890"/>
    </source>
</evidence>
<protein>
    <recommendedName>
        <fullName evidence="6">DnaJ homolog 1, mitochondrial</fullName>
    </recommendedName>
</protein>
<evidence type="ECO:0000256" key="1">
    <source>
        <dbReference type="ARBA" id="ARBA00022723"/>
    </source>
</evidence>
<dbReference type="InterPro" id="IPR001623">
    <property type="entry name" value="DnaJ_domain"/>
</dbReference>
<dbReference type="GO" id="GO:0005737">
    <property type="term" value="C:cytoplasm"/>
    <property type="evidence" value="ECO:0007669"/>
    <property type="project" value="TreeGrafter"/>
</dbReference>
<feature type="zinc finger region" description="CR-type" evidence="7">
    <location>
        <begin position="226"/>
        <end position="307"/>
    </location>
</feature>
<feature type="domain" description="CR-type" evidence="10">
    <location>
        <begin position="226"/>
        <end position="307"/>
    </location>
</feature>
<dbReference type="FunFam" id="2.60.260.20:FF:000005">
    <property type="entry name" value="Chaperone protein dnaJ 1, mitochondrial"/>
    <property type="match status" value="1"/>
</dbReference>
<dbReference type="Pfam" id="PF01556">
    <property type="entry name" value="DnaJ_C"/>
    <property type="match status" value="1"/>
</dbReference>
<dbReference type="InterPro" id="IPR012724">
    <property type="entry name" value="DnaJ"/>
</dbReference>
<keyword evidence="1 7" id="KW-0479">Metal-binding</keyword>
<evidence type="ECO:0000256" key="4">
    <source>
        <dbReference type="ARBA" id="ARBA00022833"/>
    </source>
</evidence>
<dbReference type="InterPro" id="IPR036869">
    <property type="entry name" value="J_dom_sf"/>
</dbReference>
<proteinExistence type="inferred from homology"/>
<feature type="compositionally biased region" description="Low complexity" evidence="8">
    <location>
        <begin position="460"/>
        <end position="472"/>
    </location>
</feature>
<dbReference type="InterPro" id="IPR008971">
    <property type="entry name" value="HSP40/DnaJ_pept-bd"/>
</dbReference>
<dbReference type="GO" id="GO:0005524">
    <property type="term" value="F:ATP binding"/>
    <property type="evidence" value="ECO:0007669"/>
    <property type="project" value="InterPro"/>
</dbReference>
<gene>
    <name evidence="11" type="ORF">DAEQUDRAFT_720066</name>
</gene>
<dbReference type="InterPro" id="IPR002939">
    <property type="entry name" value="DnaJ_C"/>
</dbReference>
<accession>A0A165UGN6</accession>
<dbReference type="Pfam" id="PF00226">
    <property type="entry name" value="DnaJ"/>
    <property type="match status" value="1"/>
</dbReference>
<keyword evidence="4 7" id="KW-0862">Zinc</keyword>
<dbReference type="GO" id="GO:0008270">
    <property type="term" value="F:zinc ion binding"/>
    <property type="evidence" value="ECO:0007669"/>
    <property type="project" value="UniProtKB-KW"/>
</dbReference>
<dbReference type="AlphaFoldDB" id="A0A165UGN6"/>
<dbReference type="PROSITE" id="PS50076">
    <property type="entry name" value="DNAJ_2"/>
    <property type="match status" value="1"/>
</dbReference>
<evidence type="ECO:0000256" key="2">
    <source>
        <dbReference type="ARBA" id="ARBA00022737"/>
    </source>
</evidence>
<reference evidence="11 12" key="1">
    <citation type="journal article" date="2016" name="Mol. Biol. Evol.">
        <title>Comparative Genomics of Early-Diverging Mushroom-Forming Fungi Provides Insights into the Origins of Lignocellulose Decay Capabilities.</title>
        <authorList>
            <person name="Nagy L.G."/>
            <person name="Riley R."/>
            <person name="Tritt A."/>
            <person name="Adam C."/>
            <person name="Daum C."/>
            <person name="Floudas D."/>
            <person name="Sun H."/>
            <person name="Yadav J.S."/>
            <person name="Pangilinan J."/>
            <person name="Larsson K.H."/>
            <person name="Matsuura K."/>
            <person name="Barry K."/>
            <person name="Labutti K."/>
            <person name="Kuo R."/>
            <person name="Ohm R.A."/>
            <person name="Bhattacharya S.S."/>
            <person name="Shirouzu T."/>
            <person name="Yoshinaga Y."/>
            <person name="Martin F.M."/>
            <person name="Grigoriev I.V."/>
            <person name="Hibbett D.S."/>
        </authorList>
    </citation>
    <scope>NUCLEOTIDE SEQUENCE [LARGE SCALE GENOMIC DNA]</scope>
    <source>
        <strain evidence="11 12">L-15889</strain>
    </source>
</reference>
<dbReference type="NCBIfam" id="NF008035">
    <property type="entry name" value="PRK10767.1"/>
    <property type="match status" value="1"/>
</dbReference>
<dbReference type="Pfam" id="PF00684">
    <property type="entry name" value="DnaJ_CXXCXGXG"/>
    <property type="match status" value="1"/>
</dbReference>
<feature type="domain" description="J" evidence="9">
    <location>
        <begin position="78"/>
        <end position="142"/>
    </location>
</feature>
<dbReference type="InterPro" id="IPR036410">
    <property type="entry name" value="HSP_DnaJ_Cys-rich_dom_sf"/>
</dbReference>
<evidence type="ECO:0000259" key="10">
    <source>
        <dbReference type="PROSITE" id="PS51188"/>
    </source>
</evidence>
<dbReference type="GO" id="GO:0009408">
    <property type="term" value="P:response to heat"/>
    <property type="evidence" value="ECO:0007669"/>
    <property type="project" value="InterPro"/>
</dbReference>
<keyword evidence="2" id="KW-0677">Repeat</keyword>
<keyword evidence="3 7" id="KW-0863">Zinc-finger</keyword>
<dbReference type="Gene3D" id="2.60.260.20">
    <property type="entry name" value="Urease metallochaperone UreE, N-terminal domain"/>
    <property type="match status" value="2"/>
</dbReference>
<dbReference type="GO" id="GO:0051082">
    <property type="term" value="F:unfolded protein binding"/>
    <property type="evidence" value="ECO:0007669"/>
    <property type="project" value="InterPro"/>
</dbReference>
<evidence type="ECO:0000256" key="5">
    <source>
        <dbReference type="ARBA" id="ARBA00023186"/>
    </source>
</evidence>